<keyword evidence="5" id="KW-1185">Reference proteome</keyword>
<evidence type="ECO:0000259" key="3">
    <source>
        <dbReference type="Pfam" id="PF19040"/>
    </source>
</evidence>
<feature type="transmembrane region" description="Helical" evidence="2">
    <location>
        <begin position="47"/>
        <end position="68"/>
    </location>
</feature>
<reference evidence="4 5" key="1">
    <citation type="submission" date="2016-03" db="EMBL/GenBank/DDBJ databases">
        <title>Shallow-sea hydrothermal system.</title>
        <authorList>
            <person name="Tang K."/>
        </authorList>
    </citation>
    <scope>NUCLEOTIDE SEQUENCE [LARGE SCALE GENOMIC DNA]</scope>
    <source>
        <strain evidence="4 5">JLT9</strain>
    </source>
</reference>
<keyword evidence="4" id="KW-0808">Transferase</keyword>
<protein>
    <submittedName>
        <fullName evidence="4">Acyltransferase 3</fullName>
    </submittedName>
</protein>
<feature type="transmembrane region" description="Helical" evidence="2">
    <location>
        <begin position="17"/>
        <end position="35"/>
    </location>
</feature>
<sequence length="367" mass="38975">MFTLVVTGRERLGPVDGSLVIAVSLVLAHLTHVIVERPLTGSPVQRPWRVVLVGALVVALGAVLLTTWTTRLVQQREEALVQAARSGPSHPGAAGLREPAFGNTGATPVPALSAAPQDNADVYDEGCIQGHEDTEAASRVLVCEGTSPGAERTLVLTGGSHMVHYLPALQLVAEQQGWNIVVISRSGCHFSANPGDYPTTTDAAPTDSCVAWNTEALETIEELEPDAVLTLGSTTQPGSEQVSRGFVEVWEELDGARIDVIGFRDTARMPQDVPGCLAEHGDDFAACGMPRAQGYRDAPPWSGREDVPDNVSFVDLVDGVCTDETCPAVAGDVVVYSDDGHLTATYVRTLAPRLDAQLRLAAPQLYR</sequence>
<dbReference type="RefSeq" id="WP_083190702.1">
    <property type="nucleotide sequence ID" value="NZ_CP014989.1"/>
</dbReference>
<evidence type="ECO:0000256" key="1">
    <source>
        <dbReference type="SAM" id="MobiDB-lite"/>
    </source>
</evidence>
<dbReference type="GO" id="GO:0016746">
    <property type="term" value="F:acyltransferase activity"/>
    <property type="evidence" value="ECO:0007669"/>
    <property type="project" value="UniProtKB-KW"/>
</dbReference>
<dbReference type="AlphaFoldDB" id="A0A1B1NFE7"/>
<evidence type="ECO:0000313" key="4">
    <source>
        <dbReference type="EMBL" id="ANS80166.1"/>
    </source>
</evidence>
<gene>
    <name evidence="4" type="ORF">SGUI_2770</name>
</gene>
<accession>A0A1B1NFE7</accession>
<dbReference type="KEGG" id="serj:SGUI_2770"/>
<keyword evidence="2" id="KW-0472">Membrane</keyword>
<name>A0A1B1NFE7_9MICO</name>
<dbReference type="OrthoDB" id="3404679at2"/>
<dbReference type="Proteomes" id="UP000092482">
    <property type="component" value="Chromosome"/>
</dbReference>
<evidence type="ECO:0000313" key="5">
    <source>
        <dbReference type="Proteomes" id="UP000092482"/>
    </source>
</evidence>
<proteinExistence type="predicted"/>
<feature type="region of interest" description="Disordered" evidence="1">
    <location>
        <begin position="86"/>
        <end position="108"/>
    </location>
</feature>
<keyword evidence="2" id="KW-1133">Transmembrane helix</keyword>
<dbReference type="STRING" id="1758689.SGUI_2770"/>
<organism evidence="4 5">
    <name type="scientific">Serinicoccus hydrothermalis</name>
    <dbReference type="NCBI Taxonomy" id="1758689"/>
    <lineage>
        <taxon>Bacteria</taxon>
        <taxon>Bacillati</taxon>
        <taxon>Actinomycetota</taxon>
        <taxon>Actinomycetes</taxon>
        <taxon>Micrococcales</taxon>
        <taxon>Ornithinimicrobiaceae</taxon>
        <taxon>Serinicoccus</taxon>
    </lineage>
</organism>
<dbReference type="Pfam" id="PF19040">
    <property type="entry name" value="SGNH"/>
    <property type="match status" value="1"/>
</dbReference>
<feature type="domain" description="SGNH" evidence="3">
    <location>
        <begin position="139"/>
        <end position="355"/>
    </location>
</feature>
<dbReference type="EMBL" id="CP014989">
    <property type="protein sequence ID" value="ANS80166.1"/>
    <property type="molecule type" value="Genomic_DNA"/>
</dbReference>
<evidence type="ECO:0000256" key="2">
    <source>
        <dbReference type="SAM" id="Phobius"/>
    </source>
</evidence>
<keyword evidence="2" id="KW-0812">Transmembrane</keyword>
<dbReference type="InterPro" id="IPR043968">
    <property type="entry name" value="SGNH"/>
</dbReference>
<keyword evidence="4" id="KW-0012">Acyltransferase</keyword>